<accession>A0A3B1AQW6</accession>
<proteinExistence type="predicted"/>
<organism evidence="1">
    <name type="scientific">hydrothermal vent metagenome</name>
    <dbReference type="NCBI Taxonomy" id="652676"/>
    <lineage>
        <taxon>unclassified sequences</taxon>
        <taxon>metagenomes</taxon>
        <taxon>ecological metagenomes</taxon>
    </lineage>
</organism>
<evidence type="ECO:0008006" key="2">
    <source>
        <dbReference type="Google" id="ProtNLM"/>
    </source>
</evidence>
<sequence length="62" mass="6919">MRLRLNWRYVLIGLLAYIIFLLVQFPAGQAYAWWKAGPGAQQKVVLTGLSGSVWRGSAQQAV</sequence>
<dbReference type="AlphaFoldDB" id="A0A3B1AQW6"/>
<reference evidence="1" key="1">
    <citation type="submission" date="2018-06" db="EMBL/GenBank/DDBJ databases">
        <authorList>
            <person name="Zhirakovskaya E."/>
        </authorList>
    </citation>
    <scope>NUCLEOTIDE SEQUENCE</scope>
</reference>
<gene>
    <name evidence="1" type="ORF">MNBD_GAMMA20-2416</name>
</gene>
<name>A0A3B1AQW6_9ZZZZ</name>
<dbReference type="EMBL" id="UOFU01000064">
    <property type="protein sequence ID" value="VAW95106.1"/>
    <property type="molecule type" value="Genomic_DNA"/>
</dbReference>
<feature type="non-terminal residue" evidence="1">
    <location>
        <position position="62"/>
    </location>
</feature>
<protein>
    <recommendedName>
        <fullName evidence="2">General secretion pathway protein N</fullName>
    </recommendedName>
</protein>
<evidence type="ECO:0000313" key="1">
    <source>
        <dbReference type="EMBL" id="VAW95106.1"/>
    </source>
</evidence>